<dbReference type="EMBL" id="CAJVPJ010000265">
    <property type="protein sequence ID" value="CAG8503756.1"/>
    <property type="molecule type" value="Genomic_DNA"/>
</dbReference>
<proteinExistence type="predicted"/>
<accession>A0A9N8ZQU1</accession>
<organism evidence="1 2">
    <name type="scientific">Paraglomus occultum</name>
    <dbReference type="NCBI Taxonomy" id="144539"/>
    <lineage>
        <taxon>Eukaryota</taxon>
        <taxon>Fungi</taxon>
        <taxon>Fungi incertae sedis</taxon>
        <taxon>Mucoromycota</taxon>
        <taxon>Glomeromycotina</taxon>
        <taxon>Glomeromycetes</taxon>
        <taxon>Paraglomerales</taxon>
        <taxon>Paraglomeraceae</taxon>
        <taxon>Paraglomus</taxon>
    </lineage>
</organism>
<name>A0A9N8ZQU1_9GLOM</name>
<comment type="caution">
    <text evidence="1">The sequence shown here is derived from an EMBL/GenBank/DDBJ whole genome shotgun (WGS) entry which is preliminary data.</text>
</comment>
<sequence>MTSLRRAEKITTVQGDGSLAVEAAYGGLDCIPETTISLTVLIRDKA</sequence>
<keyword evidence="2" id="KW-1185">Reference proteome</keyword>
<evidence type="ECO:0000313" key="1">
    <source>
        <dbReference type="EMBL" id="CAG8503756.1"/>
    </source>
</evidence>
<reference evidence="1" key="1">
    <citation type="submission" date="2021-06" db="EMBL/GenBank/DDBJ databases">
        <authorList>
            <person name="Kallberg Y."/>
            <person name="Tangrot J."/>
            <person name="Rosling A."/>
        </authorList>
    </citation>
    <scope>NUCLEOTIDE SEQUENCE</scope>
    <source>
        <strain evidence="1">IA702</strain>
    </source>
</reference>
<evidence type="ECO:0000313" key="2">
    <source>
        <dbReference type="Proteomes" id="UP000789572"/>
    </source>
</evidence>
<gene>
    <name evidence="1" type="ORF">POCULU_LOCUS2710</name>
</gene>
<protein>
    <submittedName>
        <fullName evidence="1">4192_t:CDS:1</fullName>
    </submittedName>
</protein>
<dbReference type="Proteomes" id="UP000789572">
    <property type="component" value="Unassembled WGS sequence"/>
</dbReference>
<dbReference type="AlphaFoldDB" id="A0A9N8ZQU1"/>